<dbReference type="Proteomes" id="UP000198868">
    <property type="component" value="Unassembled WGS sequence"/>
</dbReference>
<keyword evidence="1" id="KW-0472">Membrane</keyword>
<evidence type="ECO:0000313" key="4">
    <source>
        <dbReference type="Proteomes" id="UP000198868"/>
    </source>
</evidence>
<feature type="transmembrane region" description="Helical" evidence="1">
    <location>
        <begin position="46"/>
        <end position="68"/>
    </location>
</feature>
<dbReference type="RefSeq" id="WP_010388141.1">
    <property type="nucleotide sequence ID" value="NZ_FBSX01000005.1"/>
</dbReference>
<sequence>MDNDRKNNSNKIWHVIGIVVTFLIGLWLFIPALLSLLQVSSNEVDFWINVIGLLVGILTIASAIKSLWHMKIS</sequence>
<dbReference type="EMBL" id="FBTU01000001">
    <property type="protein sequence ID" value="CUW03999.1"/>
    <property type="molecule type" value="Genomic_DNA"/>
</dbReference>
<keyword evidence="1" id="KW-0812">Transmembrane</keyword>
<accession>A0AAN2UH82</accession>
<name>A0AAN2UH82_9LACO</name>
<keyword evidence="1" id="KW-1133">Transmembrane helix</keyword>
<evidence type="ECO:0000256" key="1">
    <source>
        <dbReference type="SAM" id="Phobius"/>
    </source>
</evidence>
<feature type="transmembrane region" description="Helical" evidence="1">
    <location>
        <begin position="12"/>
        <end position="34"/>
    </location>
</feature>
<dbReference type="GeneID" id="34301663"/>
<dbReference type="EMBL" id="FBTB01000023">
    <property type="protein sequence ID" value="CUW20716.1"/>
    <property type="molecule type" value="Genomic_DNA"/>
</dbReference>
<evidence type="ECO:0000313" key="5">
    <source>
        <dbReference type="Proteomes" id="UP000199047"/>
    </source>
</evidence>
<comment type="caution">
    <text evidence="2">The sequence shown here is derived from an EMBL/GenBank/DDBJ whole genome shotgun (WGS) entry which is preliminary data.</text>
</comment>
<protein>
    <submittedName>
        <fullName evidence="2">Uncharacterized protein</fullName>
    </submittedName>
</protein>
<dbReference type="AlphaFoldDB" id="A0AAN2UH82"/>
<dbReference type="Proteomes" id="UP000199047">
    <property type="component" value="Unassembled WGS sequence"/>
</dbReference>
<proteinExistence type="predicted"/>
<keyword evidence="5" id="KW-1185">Reference proteome</keyword>
<gene>
    <name evidence="3" type="ORF">KSL4_1895</name>
    <name evidence="2" type="ORF">PL111_1793</name>
</gene>
<reference evidence="4 5" key="1">
    <citation type="submission" date="2015-12" db="EMBL/GenBank/DDBJ databases">
        <authorList>
            <person name="Andreevskaya M."/>
        </authorList>
    </citation>
    <scope>NUCLEOTIDE SEQUENCE [LARGE SCALE GENOMIC DNA]</scope>
    <source>
        <strain evidence="3 5">KSL4-2</strain>
        <strain evidence="2 4">PL111</strain>
    </source>
</reference>
<organism evidence="2 4">
    <name type="scientific">Leuconostoc inhae</name>
    <dbReference type="NCBI Taxonomy" id="178001"/>
    <lineage>
        <taxon>Bacteria</taxon>
        <taxon>Bacillati</taxon>
        <taxon>Bacillota</taxon>
        <taxon>Bacilli</taxon>
        <taxon>Lactobacillales</taxon>
        <taxon>Lactobacillaceae</taxon>
        <taxon>Leuconostoc</taxon>
    </lineage>
</organism>
<evidence type="ECO:0000313" key="2">
    <source>
        <dbReference type="EMBL" id="CUW03999.1"/>
    </source>
</evidence>
<evidence type="ECO:0000313" key="3">
    <source>
        <dbReference type="EMBL" id="CUW20716.1"/>
    </source>
</evidence>